<dbReference type="RefSeq" id="WP_209512041.1">
    <property type="nucleotide sequence ID" value="NZ_JAGGKS010000006.1"/>
</dbReference>
<dbReference type="Proteomes" id="UP001519342">
    <property type="component" value="Unassembled WGS sequence"/>
</dbReference>
<keyword evidence="2" id="KW-0808">Transferase</keyword>
<accession>A0ABS4GF30</accession>
<evidence type="ECO:0000313" key="3">
    <source>
        <dbReference type="Proteomes" id="UP001519342"/>
    </source>
</evidence>
<dbReference type="InterPro" id="IPR003594">
    <property type="entry name" value="HATPase_dom"/>
</dbReference>
<dbReference type="Pfam" id="PF13581">
    <property type="entry name" value="HATPase_c_2"/>
    <property type="match status" value="1"/>
</dbReference>
<feature type="domain" description="Histidine kinase/HSP90-like ATPase" evidence="1">
    <location>
        <begin position="9"/>
        <end position="111"/>
    </location>
</feature>
<organism evidence="2 3">
    <name type="scientific">Sedimentibacter acidaminivorans</name>
    <dbReference type="NCBI Taxonomy" id="913099"/>
    <lineage>
        <taxon>Bacteria</taxon>
        <taxon>Bacillati</taxon>
        <taxon>Bacillota</taxon>
        <taxon>Tissierellia</taxon>
        <taxon>Sedimentibacter</taxon>
    </lineage>
</organism>
<evidence type="ECO:0000259" key="1">
    <source>
        <dbReference type="Pfam" id="PF13581"/>
    </source>
</evidence>
<dbReference type="EC" id="2.7.11.1" evidence="2"/>
<dbReference type="GO" id="GO:0004674">
    <property type="term" value="F:protein serine/threonine kinase activity"/>
    <property type="evidence" value="ECO:0007669"/>
    <property type="project" value="UniProtKB-EC"/>
</dbReference>
<name>A0ABS4GF30_9FIRM</name>
<keyword evidence="2" id="KW-0418">Kinase</keyword>
<evidence type="ECO:0000313" key="2">
    <source>
        <dbReference type="EMBL" id="MBP1926305.1"/>
    </source>
</evidence>
<sequence length="125" mass="14475">MENIKLVIPKKSEYLSTIRLTTSALSSINGYNLDDIDDLKVILSEICIFFINNVKKNEKPFEIEYFIEENKLKIEVCDLNDGEITDVSKEKSEMCILIIESLADNYIVDLKNKKICFEKKCIDIE</sequence>
<dbReference type="EMBL" id="JAGGKS010000006">
    <property type="protein sequence ID" value="MBP1926305.1"/>
    <property type="molecule type" value="Genomic_DNA"/>
</dbReference>
<protein>
    <submittedName>
        <fullName evidence="2">Serine/threonine-protein kinase RsbW</fullName>
        <ecNumber evidence="2">2.7.11.1</ecNumber>
    </submittedName>
</protein>
<keyword evidence="3" id="KW-1185">Reference proteome</keyword>
<reference evidence="2 3" key="1">
    <citation type="submission" date="2021-03" db="EMBL/GenBank/DDBJ databases">
        <title>Genomic Encyclopedia of Type Strains, Phase IV (KMG-IV): sequencing the most valuable type-strain genomes for metagenomic binning, comparative biology and taxonomic classification.</title>
        <authorList>
            <person name="Goeker M."/>
        </authorList>
    </citation>
    <scope>NUCLEOTIDE SEQUENCE [LARGE SCALE GENOMIC DNA]</scope>
    <source>
        <strain evidence="2 3">DSM 24004</strain>
    </source>
</reference>
<comment type="caution">
    <text evidence="2">The sequence shown here is derived from an EMBL/GenBank/DDBJ whole genome shotgun (WGS) entry which is preliminary data.</text>
</comment>
<gene>
    <name evidence="2" type="ORF">J2Z76_002170</name>
</gene>
<proteinExistence type="predicted"/>